<reference evidence="2 3" key="1">
    <citation type="submission" date="2023-01" db="EMBL/GenBank/DDBJ databases">
        <authorList>
            <person name="Yoon J.-W."/>
        </authorList>
    </citation>
    <scope>NUCLEOTIDE SEQUENCE [LARGE SCALE GENOMIC DNA]</scope>
    <source>
        <strain evidence="2 3">KMU-50</strain>
    </source>
</reference>
<dbReference type="Proteomes" id="UP001528040">
    <property type="component" value="Unassembled WGS sequence"/>
</dbReference>
<keyword evidence="3" id="KW-1185">Reference proteome</keyword>
<evidence type="ECO:0000313" key="2">
    <source>
        <dbReference type="EMBL" id="MDA5092612.1"/>
    </source>
</evidence>
<feature type="transmembrane region" description="Helical" evidence="1">
    <location>
        <begin position="249"/>
        <end position="272"/>
    </location>
</feature>
<feature type="transmembrane region" description="Helical" evidence="1">
    <location>
        <begin position="7"/>
        <end position="29"/>
    </location>
</feature>
<dbReference type="InterPro" id="IPR010266">
    <property type="entry name" value="NnrS"/>
</dbReference>
<feature type="transmembrane region" description="Helical" evidence="1">
    <location>
        <begin position="219"/>
        <end position="237"/>
    </location>
</feature>
<feature type="transmembrane region" description="Helical" evidence="1">
    <location>
        <begin position="348"/>
        <end position="367"/>
    </location>
</feature>
<feature type="transmembrane region" description="Helical" evidence="1">
    <location>
        <begin position="284"/>
        <end position="303"/>
    </location>
</feature>
<keyword evidence="1" id="KW-1133">Transmembrane helix</keyword>
<proteinExistence type="predicted"/>
<accession>A0ABT4VYG1</accession>
<gene>
    <name evidence="2" type="ORF">O2N63_00725</name>
</gene>
<dbReference type="EMBL" id="JAQIIO010000001">
    <property type="protein sequence ID" value="MDA5092612.1"/>
    <property type="molecule type" value="Genomic_DNA"/>
</dbReference>
<keyword evidence="1" id="KW-0472">Membrane</keyword>
<protein>
    <submittedName>
        <fullName evidence="2">NnrS family protein</fullName>
    </submittedName>
</protein>
<evidence type="ECO:0000313" key="3">
    <source>
        <dbReference type="Proteomes" id="UP001528040"/>
    </source>
</evidence>
<feature type="transmembrane region" description="Helical" evidence="1">
    <location>
        <begin position="104"/>
        <end position="123"/>
    </location>
</feature>
<feature type="transmembrane region" description="Helical" evidence="1">
    <location>
        <begin position="130"/>
        <end position="147"/>
    </location>
</feature>
<keyword evidence="1" id="KW-0812">Transmembrane</keyword>
<dbReference type="Pfam" id="PF05940">
    <property type="entry name" value="NnrS"/>
    <property type="match status" value="1"/>
</dbReference>
<evidence type="ECO:0000256" key="1">
    <source>
        <dbReference type="SAM" id="Phobius"/>
    </source>
</evidence>
<feature type="transmembrane region" description="Helical" evidence="1">
    <location>
        <begin position="73"/>
        <end position="92"/>
    </location>
</feature>
<name>A0ABT4VYG1_9RHOB</name>
<feature type="transmembrane region" description="Helical" evidence="1">
    <location>
        <begin position="153"/>
        <end position="171"/>
    </location>
</feature>
<organism evidence="2 3">
    <name type="scientific">Aliiroseovarius salicola</name>
    <dbReference type="NCBI Taxonomy" id="3009082"/>
    <lineage>
        <taxon>Bacteria</taxon>
        <taxon>Pseudomonadati</taxon>
        <taxon>Pseudomonadota</taxon>
        <taxon>Alphaproteobacteria</taxon>
        <taxon>Rhodobacterales</taxon>
        <taxon>Paracoccaceae</taxon>
        <taxon>Aliiroseovarius</taxon>
    </lineage>
</organism>
<dbReference type="RefSeq" id="WP_271052109.1">
    <property type="nucleotide sequence ID" value="NZ_JAQIIO010000001.1"/>
</dbReference>
<sequence>MILLTGAYRLFFPAAGLFAGLAIPLWLVLFMGAAEGMSDPFLWHQHEMLFGYLPAAAAGFLFTAIPNWTRRDALPPVGIALLFALWLAGRVGMFVDPEALSSQIIALLFLPVVAGLALGELVLANNRRNFVVAGVIFALALAQATFLWMDADIGLTAGFALSVILMVHIGGRVTPAFSRNWLKKRGAPKLPASFGTIDQAAITLTVAAAISWVALGATVVTGALAAAATASLALRLSRWCGLSVWSEPLLFAQHAAYAWLVISMALLAMAGLGDLATGSQIRHAIGAGAIGSMTVIVMLRAILGHSGRPIEGRPIDIAIFLCLHMGAAMRVSADWFGTPIGMIHGGGTLWALGMVLFAIRAFPIAIAPRL</sequence>
<comment type="caution">
    <text evidence="2">The sequence shown here is derived from an EMBL/GenBank/DDBJ whole genome shotgun (WGS) entry which is preliminary data.</text>
</comment>
<feature type="transmembrane region" description="Helical" evidence="1">
    <location>
        <begin position="49"/>
        <end position="66"/>
    </location>
</feature>